<evidence type="ECO:0000313" key="3">
    <source>
        <dbReference type="Proteomes" id="UP001177003"/>
    </source>
</evidence>
<feature type="compositionally biased region" description="Polar residues" evidence="1">
    <location>
        <begin position="95"/>
        <end position="105"/>
    </location>
</feature>
<sequence>MVSVRFRFWSGFPVLNLISTEDRHEVPLQLVGDPYFPESLPMAPTDLSEEEDPSKDEEEDDPEEVEESEDKIILHDPQEEMDDDGLVEDEESLTGEESTPHTPASSPYRPYYQPYFHHGRSSLLMRTPRMLHHVYNSGMMTHDNILDDKVQSLDEHSRATCTTYRVLEKRVGRHEHDGKDEIVAI</sequence>
<dbReference type="AlphaFoldDB" id="A0AA36E725"/>
<dbReference type="Proteomes" id="UP001177003">
    <property type="component" value="Chromosome 5"/>
</dbReference>
<accession>A0AA36E725</accession>
<feature type="compositionally biased region" description="Acidic residues" evidence="1">
    <location>
        <begin position="79"/>
        <end position="94"/>
    </location>
</feature>
<reference evidence="2" key="1">
    <citation type="submission" date="2023-04" db="EMBL/GenBank/DDBJ databases">
        <authorList>
            <person name="Vijverberg K."/>
            <person name="Xiong W."/>
            <person name="Schranz E."/>
        </authorList>
    </citation>
    <scope>NUCLEOTIDE SEQUENCE</scope>
</reference>
<evidence type="ECO:0000256" key="1">
    <source>
        <dbReference type="SAM" id="MobiDB-lite"/>
    </source>
</evidence>
<keyword evidence="3" id="KW-1185">Reference proteome</keyword>
<organism evidence="2 3">
    <name type="scientific">Lactuca saligna</name>
    <name type="common">Willowleaf lettuce</name>
    <dbReference type="NCBI Taxonomy" id="75948"/>
    <lineage>
        <taxon>Eukaryota</taxon>
        <taxon>Viridiplantae</taxon>
        <taxon>Streptophyta</taxon>
        <taxon>Embryophyta</taxon>
        <taxon>Tracheophyta</taxon>
        <taxon>Spermatophyta</taxon>
        <taxon>Magnoliopsida</taxon>
        <taxon>eudicotyledons</taxon>
        <taxon>Gunneridae</taxon>
        <taxon>Pentapetalae</taxon>
        <taxon>asterids</taxon>
        <taxon>campanulids</taxon>
        <taxon>Asterales</taxon>
        <taxon>Asteraceae</taxon>
        <taxon>Cichorioideae</taxon>
        <taxon>Cichorieae</taxon>
        <taxon>Lactucinae</taxon>
        <taxon>Lactuca</taxon>
    </lineage>
</organism>
<gene>
    <name evidence="2" type="ORF">LSALG_LOCUS24139</name>
</gene>
<proteinExistence type="predicted"/>
<protein>
    <submittedName>
        <fullName evidence="2">Uncharacterized protein</fullName>
    </submittedName>
</protein>
<evidence type="ECO:0000313" key="2">
    <source>
        <dbReference type="EMBL" id="CAI9284622.1"/>
    </source>
</evidence>
<feature type="compositionally biased region" description="Acidic residues" evidence="1">
    <location>
        <begin position="47"/>
        <end position="69"/>
    </location>
</feature>
<name>A0AA36E725_LACSI</name>
<dbReference type="EMBL" id="OX465081">
    <property type="protein sequence ID" value="CAI9284622.1"/>
    <property type="molecule type" value="Genomic_DNA"/>
</dbReference>
<feature type="region of interest" description="Disordered" evidence="1">
    <location>
        <begin position="35"/>
        <end position="108"/>
    </location>
</feature>